<keyword evidence="4 9" id="KW-0812">Transmembrane</keyword>
<evidence type="ECO:0000256" key="2">
    <source>
        <dbReference type="ARBA" id="ARBA00022448"/>
    </source>
</evidence>
<dbReference type="Pfam" id="PF25539">
    <property type="entry name" value="Bestrophin_2"/>
    <property type="match status" value="1"/>
</dbReference>
<comment type="subcellular location">
    <subcellularLocation>
        <location evidence="1">Cell membrane</location>
        <topology evidence="1">Multi-pass membrane protein</topology>
    </subcellularLocation>
</comment>
<gene>
    <name evidence="10" type="ORF">HNQ77_002505</name>
</gene>
<keyword evidence="5 9" id="KW-1133">Transmembrane helix</keyword>
<keyword evidence="7 9" id="KW-0472">Membrane</keyword>
<organism evidence="10 11">
    <name type="scientific">Silvibacterium bohemicum</name>
    <dbReference type="NCBI Taxonomy" id="1577686"/>
    <lineage>
        <taxon>Bacteria</taxon>
        <taxon>Pseudomonadati</taxon>
        <taxon>Acidobacteriota</taxon>
        <taxon>Terriglobia</taxon>
        <taxon>Terriglobales</taxon>
        <taxon>Acidobacteriaceae</taxon>
        <taxon>Silvibacterium</taxon>
    </lineage>
</organism>
<evidence type="ECO:0000256" key="6">
    <source>
        <dbReference type="ARBA" id="ARBA00023065"/>
    </source>
</evidence>
<dbReference type="EMBL" id="JACHEK010000004">
    <property type="protein sequence ID" value="MBB6144553.1"/>
    <property type="molecule type" value="Genomic_DNA"/>
</dbReference>
<evidence type="ECO:0000256" key="5">
    <source>
        <dbReference type="ARBA" id="ARBA00022989"/>
    </source>
</evidence>
<dbReference type="PANTHER" id="PTHR33281:SF19">
    <property type="entry name" value="VOLTAGE-DEPENDENT ANION CHANNEL-FORMING PROTEIN YNEE"/>
    <property type="match status" value="1"/>
</dbReference>
<evidence type="ECO:0000256" key="8">
    <source>
        <dbReference type="ARBA" id="ARBA00034708"/>
    </source>
</evidence>
<accession>A0A841JT18</accession>
<dbReference type="PANTHER" id="PTHR33281">
    <property type="entry name" value="UPF0187 PROTEIN YNEE"/>
    <property type="match status" value="1"/>
</dbReference>
<evidence type="ECO:0000313" key="11">
    <source>
        <dbReference type="Proteomes" id="UP000538666"/>
    </source>
</evidence>
<evidence type="ECO:0000313" key="10">
    <source>
        <dbReference type="EMBL" id="MBB6144553.1"/>
    </source>
</evidence>
<dbReference type="AlphaFoldDB" id="A0A841JT18"/>
<reference evidence="10 11" key="1">
    <citation type="submission" date="2020-08" db="EMBL/GenBank/DDBJ databases">
        <title>Genomic Encyclopedia of Type Strains, Phase IV (KMG-IV): sequencing the most valuable type-strain genomes for metagenomic binning, comparative biology and taxonomic classification.</title>
        <authorList>
            <person name="Goeker M."/>
        </authorList>
    </citation>
    <scope>NUCLEOTIDE SEQUENCE [LARGE SCALE GENOMIC DNA]</scope>
    <source>
        <strain evidence="10 11">DSM 103733</strain>
    </source>
</reference>
<comment type="caution">
    <text evidence="10">The sequence shown here is derived from an EMBL/GenBank/DDBJ whole genome shotgun (WGS) entry which is preliminary data.</text>
</comment>
<feature type="transmembrane region" description="Helical" evidence="9">
    <location>
        <begin position="44"/>
        <end position="75"/>
    </location>
</feature>
<keyword evidence="2" id="KW-0813">Transport</keyword>
<dbReference type="InterPro" id="IPR044669">
    <property type="entry name" value="YneE/VCCN1/2-like"/>
</dbReference>
<comment type="similarity">
    <text evidence="8">Belongs to the anion channel-forming bestrophin (TC 1.A.46) family.</text>
</comment>
<keyword evidence="3" id="KW-1003">Cell membrane</keyword>
<evidence type="ECO:0000256" key="3">
    <source>
        <dbReference type="ARBA" id="ARBA00022475"/>
    </source>
</evidence>
<evidence type="ECO:0000256" key="4">
    <source>
        <dbReference type="ARBA" id="ARBA00022692"/>
    </source>
</evidence>
<evidence type="ECO:0000256" key="1">
    <source>
        <dbReference type="ARBA" id="ARBA00004651"/>
    </source>
</evidence>
<dbReference type="GO" id="GO:0005254">
    <property type="term" value="F:chloride channel activity"/>
    <property type="evidence" value="ECO:0007669"/>
    <property type="project" value="InterPro"/>
</dbReference>
<dbReference type="Proteomes" id="UP000538666">
    <property type="component" value="Unassembled WGS sequence"/>
</dbReference>
<keyword evidence="11" id="KW-1185">Reference proteome</keyword>
<sequence length="129" mass="14340">MIGEQIYKLLEERLTAFTAVQVACERIGSTPTPFTYTLLIHRTAYAYCFLLPFGLVSTMGWATPLFTVLVAYAFFGLDALGDELEDPFGDHPNALPLLSLARTIEINLLEAIEAQEVPEFLRPVDSLLT</sequence>
<evidence type="ECO:0000256" key="9">
    <source>
        <dbReference type="SAM" id="Phobius"/>
    </source>
</evidence>
<evidence type="ECO:0000256" key="7">
    <source>
        <dbReference type="ARBA" id="ARBA00023136"/>
    </source>
</evidence>
<dbReference type="GO" id="GO:0005886">
    <property type="term" value="C:plasma membrane"/>
    <property type="evidence" value="ECO:0007669"/>
    <property type="project" value="UniProtKB-SubCell"/>
</dbReference>
<keyword evidence="6" id="KW-0406">Ion transport</keyword>
<protein>
    <submittedName>
        <fullName evidence="10">Putative membrane chloride channel (Bestrophin family)</fullName>
    </submittedName>
</protein>
<proteinExistence type="inferred from homology"/>
<name>A0A841JT18_9BACT</name>